<dbReference type="AlphaFoldDB" id="A0AAV9XFI1"/>
<organism evidence="3 4">
    <name type="scientific">Orbilia ellipsospora</name>
    <dbReference type="NCBI Taxonomy" id="2528407"/>
    <lineage>
        <taxon>Eukaryota</taxon>
        <taxon>Fungi</taxon>
        <taxon>Dikarya</taxon>
        <taxon>Ascomycota</taxon>
        <taxon>Pezizomycotina</taxon>
        <taxon>Orbiliomycetes</taxon>
        <taxon>Orbiliales</taxon>
        <taxon>Orbiliaceae</taxon>
        <taxon>Orbilia</taxon>
    </lineage>
</organism>
<evidence type="ECO:0000256" key="1">
    <source>
        <dbReference type="SAM" id="MobiDB-lite"/>
    </source>
</evidence>
<comment type="caution">
    <text evidence="3">The sequence shown here is derived from an EMBL/GenBank/DDBJ whole genome shotgun (WGS) entry which is preliminary data.</text>
</comment>
<dbReference type="Gene3D" id="1.20.1280.50">
    <property type="match status" value="1"/>
</dbReference>
<gene>
    <name evidence="3" type="ORF">TWF694_008246</name>
</gene>
<evidence type="ECO:0000259" key="2">
    <source>
        <dbReference type="Pfam" id="PF12937"/>
    </source>
</evidence>
<dbReference type="SUPFAM" id="SSF81383">
    <property type="entry name" value="F-box domain"/>
    <property type="match status" value="1"/>
</dbReference>
<accession>A0AAV9XFI1</accession>
<dbReference type="InterPro" id="IPR036047">
    <property type="entry name" value="F-box-like_dom_sf"/>
</dbReference>
<protein>
    <recommendedName>
        <fullName evidence="2">F-box domain-containing protein</fullName>
    </recommendedName>
</protein>
<dbReference type="CDD" id="cd09917">
    <property type="entry name" value="F-box_SF"/>
    <property type="match status" value="1"/>
</dbReference>
<dbReference type="InterPro" id="IPR001810">
    <property type="entry name" value="F-box_dom"/>
</dbReference>
<feature type="region of interest" description="Disordered" evidence="1">
    <location>
        <begin position="392"/>
        <end position="435"/>
    </location>
</feature>
<proteinExistence type="predicted"/>
<keyword evidence="4" id="KW-1185">Reference proteome</keyword>
<dbReference type="EMBL" id="JAVHJO010000004">
    <property type="protein sequence ID" value="KAK6540863.1"/>
    <property type="molecule type" value="Genomic_DNA"/>
</dbReference>
<dbReference type="Proteomes" id="UP001365542">
    <property type="component" value="Unassembled WGS sequence"/>
</dbReference>
<sequence>MVSLTSLPLEILLEIFSQKYLTDTDAARATAVCSLFHNVIRITFRRAPYVFKIDALGFPTWRLIRCLLVNRYLGERFTHIRVKWERRNLRRTDLPVTPRWIWTRDETAQIQQMCDEFNLRSETQKAILQGVNSESLLPFLFCLVPNLETINMGCIVPVPLLCDGFWMYRVQEIPGILYLSAAVDTYPHKIDYLWLYTLFCDSIDTSKSIKTIDWPIGIRNLKKYVTEISEYPETFGRQLTGNIWPVLFFPRIETIKIWKIESGDLPYQKPMKDYFRGGPKSLVKKLRLYNAYCTSEDLLFLAQSTSALEEFVFSGSLHYRKDSVLHLLKDEHNVKKLKVFEMERRNLTIAEINMNLIGEEFLESNQMTLKESGIYITLYAIDGPLEWGGGLALLENGDSDGDSDEEGDEDAGNQEENESGSETENEIENEVDDQM</sequence>
<evidence type="ECO:0000313" key="3">
    <source>
        <dbReference type="EMBL" id="KAK6540863.1"/>
    </source>
</evidence>
<feature type="domain" description="F-box" evidence="2">
    <location>
        <begin position="5"/>
        <end position="41"/>
    </location>
</feature>
<name>A0AAV9XFI1_9PEZI</name>
<evidence type="ECO:0000313" key="4">
    <source>
        <dbReference type="Proteomes" id="UP001365542"/>
    </source>
</evidence>
<feature type="compositionally biased region" description="Acidic residues" evidence="1">
    <location>
        <begin position="397"/>
        <end position="435"/>
    </location>
</feature>
<dbReference type="Pfam" id="PF12937">
    <property type="entry name" value="F-box-like"/>
    <property type="match status" value="1"/>
</dbReference>
<reference evidence="3 4" key="1">
    <citation type="submission" date="2019-10" db="EMBL/GenBank/DDBJ databases">
        <authorList>
            <person name="Palmer J.M."/>
        </authorList>
    </citation>
    <scope>NUCLEOTIDE SEQUENCE [LARGE SCALE GENOMIC DNA]</scope>
    <source>
        <strain evidence="3 4">TWF694</strain>
    </source>
</reference>